<keyword evidence="1" id="KW-0472">Membrane</keyword>
<evidence type="ECO:0000256" key="1">
    <source>
        <dbReference type="SAM" id="Phobius"/>
    </source>
</evidence>
<proteinExistence type="predicted"/>
<dbReference type="EMBL" id="JBHLUE010000011">
    <property type="protein sequence ID" value="MFC0565198.1"/>
    <property type="molecule type" value="Genomic_DNA"/>
</dbReference>
<reference evidence="2 3" key="1">
    <citation type="submission" date="2024-09" db="EMBL/GenBank/DDBJ databases">
        <authorList>
            <person name="Sun Q."/>
            <person name="Mori K."/>
        </authorList>
    </citation>
    <scope>NUCLEOTIDE SEQUENCE [LARGE SCALE GENOMIC DNA]</scope>
    <source>
        <strain evidence="2 3">TBRC 2205</strain>
    </source>
</reference>
<comment type="caution">
    <text evidence="2">The sequence shown here is derived from an EMBL/GenBank/DDBJ whole genome shotgun (WGS) entry which is preliminary data.</text>
</comment>
<keyword evidence="3" id="KW-1185">Reference proteome</keyword>
<evidence type="ECO:0000313" key="2">
    <source>
        <dbReference type="EMBL" id="MFC0565198.1"/>
    </source>
</evidence>
<protein>
    <submittedName>
        <fullName evidence="2">Anthrone oxygenase family protein</fullName>
    </submittedName>
</protein>
<dbReference type="Pfam" id="PF08592">
    <property type="entry name" value="Anthrone_oxy"/>
    <property type="match status" value="1"/>
</dbReference>
<name>A0ABV6NWN9_9ACTN</name>
<feature type="transmembrane region" description="Helical" evidence="1">
    <location>
        <begin position="133"/>
        <end position="151"/>
    </location>
</feature>
<keyword evidence="1" id="KW-0812">Transmembrane</keyword>
<dbReference type="InterPro" id="IPR013901">
    <property type="entry name" value="Anthrone_oxy"/>
</dbReference>
<keyword evidence="1" id="KW-1133">Transmembrane helix</keyword>
<dbReference type="RefSeq" id="WP_377338812.1">
    <property type="nucleotide sequence ID" value="NZ_JBHLUE010000011.1"/>
</dbReference>
<feature type="transmembrane region" description="Helical" evidence="1">
    <location>
        <begin position="78"/>
        <end position="97"/>
    </location>
</feature>
<dbReference type="Proteomes" id="UP001589894">
    <property type="component" value="Unassembled WGS sequence"/>
</dbReference>
<evidence type="ECO:0000313" key="3">
    <source>
        <dbReference type="Proteomes" id="UP001589894"/>
    </source>
</evidence>
<sequence>MTDVLVAVALLANGLTAGIMLSTVLGIVPLTFVLPYRQYVQTIQFLWPRYDPFMPIVHVLTVLADLVLTLTVDAGPARVLFGLAGGLLVVVMAVSVVRNVPMNRFVMALDPASQPADWARVDPRPRWRAWNQFRTGLALLALLLNAAAAALS</sequence>
<accession>A0ABV6NWN9</accession>
<feature type="transmembrane region" description="Helical" evidence="1">
    <location>
        <begin position="6"/>
        <end position="32"/>
    </location>
</feature>
<gene>
    <name evidence="2" type="ORF">ACFFHU_13765</name>
</gene>
<organism evidence="2 3">
    <name type="scientific">Plantactinospora siamensis</name>
    <dbReference type="NCBI Taxonomy" id="555372"/>
    <lineage>
        <taxon>Bacteria</taxon>
        <taxon>Bacillati</taxon>
        <taxon>Actinomycetota</taxon>
        <taxon>Actinomycetes</taxon>
        <taxon>Micromonosporales</taxon>
        <taxon>Micromonosporaceae</taxon>
        <taxon>Plantactinospora</taxon>
    </lineage>
</organism>